<dbReference type="AlphaFoldDB" id="H8W3W0"/>
<dbReference type="InterPro" id="IPR017972">
    <property type="entry name" value="Cyt_P450_CS"/>
</dbReference>
<evidence type="ECO:0000256" key="6">
    <source>
        <dbReference type="ARBA" id="ARBA00023033"/>
    </source>
</evidence>
<comment type="similarity">
    <text evidence="1 7">Belongs to the cytochrome P450 family.</text>
</comment>
<dbReference type="InterPro" id="IPR036396">
    <property type="entry name" value="Cyt_P450_sf"/>
</dbReference>
<evidence type="ECO:0000256" key="2">
    <source>
        <dbReference type="ARBA" id="ARBA00022617"/>
    </source>
</evidence>
<protein>
    <submittedName>
        <fullName evidence="8">CypC P450 hydroxylase</fullName>
    </submittedName>
</protein>
<keyword evidence="5 7" id="KW-0408">Iron</keyword>
<dbReference type="PANTHER" id="PTHR46696:SF1">
    <property type="entry name" value="CYTOCHROME P450 YJIB-RELATED"/>
    <property type="match status" value="1"/>
</dbReference>
<dbReference type="GO" id="GO:0020037">
    <property type="term" value="F:heme binding"/>
    <property type="evidence" value="ECO:0007669"/>
    <property type="project" value="InterPro"/>
</dbReference>
<dbReference type="PROSITE" id="PS00086">
    <property type="entry name" value="CYTOCHROME_P450"/>
    <property type="match status" value="1"/>
</dbReference>
<evidence type="ECO:0000256" key="5">
    <source>
        <dbReference type="ARBA" id="ARBA00023004"/>
    </source>
</evidence>
<sequence>MRLQPACAAHPCLEEGTRMTVTPSSVTLPIVMGGAEFAADPPAHYTWLRENAPLGQIRLDFGAFAQDVWVVSRYADCKAMLTDPRLLRSPYGPPPGVEIPEHIRLVSSTLDMKDKDEHRRLRSLVAAPFTPKRIEHLGAQVRVLAERRLDTLGGGSGPIDLRQDFALPVTYTVIADLVGVGEQDRVRFQQGVTALMSGFSGSQEDWEAHVRDLVDVTRDLVARKRAEPGDDLVTGLIEAEEAGDRLDDTELVAMVFSLVTAGYETTYNLITNAVAALLDHPDQLDLLRAAPDDEALWRSAVDEVARYLPPITGTRPATAVEEIEWHGQTVPAGASVLPLLGAANRDPEVFEEPERFDITRSPNPHLGFGHGVHFCLGANLARMEARMALQVLFERHPGLSLAVGRDELALEPMPLWTRFRELPVVLG</sequence>
<organism evidence="8">
    <name type="scientific">Streptomyces iakyrus</name>
    <dbReference type="NCBI Taxonomy" id="68219"/>
    <lineage>
        <taxon>Bacteria</taxon>
        <taxon>Bacillati</taxon>
        <taxon>Actinomycetota</taxon>
        <taxon>Actinomycetes</taxon>
        <taxon>Kitasatosporales</taxon>
        <taxon>Streptomycetaceae</taxon>
        <taxon>Streptomyces</taxon>
    </lineage>
</organism>
<proteinExistence type="inferred from homology"/>
<dbReference type="PRINTS" id="PR00359">
    <property type="entry name" value="BP450"/>
</dbReference>
<keyword evidence="6 7" id="KW-0503">Monooxygenase</keyword>
<dbReference type="PANTHER" id="PTHR46696">
    <property type="entry name" value="P450, PUTATIVE (EUROFUNG)-RELATED"/>
    <property type="match status" value="1"/>
</dbReference>
<dbReference type="SUPFAM" id="SSF48264">
    <property type="entry name" value="Cytochrome P450"/>
    <property type="match status" value="1"/>
</dbReference>
<evidence type="ECO:0000256" key="1">
    <source>
        <dbReference type="ARBA" id="ARBA00010617"/>
    </source>
</evidence>
<gene>
    <name evidence="8" type="primary">actG8</name>
</gene>
<dbReference type="GO" id="GO:0016705">
    <property type="term" value="F:oxidoreductase activity, acting on paired donors, with incorporation or reduction of molecular oxygen"/>
    <property type="evidence" value="ECO:0007669"/>
    <property type="project" value="InterPro"/>
</dbReference>
<name>H8W3W0_9ACTN</name>
<dbReference type="Pfam" id="PF00067">
    <property type="entry name" value="p450"/>
    <property type="match status" value="1"/>
</dbReference>
<dbReference type="GO" id="GO:0004497">
    <property type="term" value="F:monooxygenase activity"/>
    <property type="evidence" value="ECO:0007669"/>
    <property type="project" value="UniProtKB-KW"/>
</dbReference>
<keyword evidence="3 7" id="KW-0479">Metal-binding</keyword>
<evidence type="ECO:0000313" key="8">
    <source>
        <dbReference type="EMBL" id="CBL94653.1"/>
    </source>
</evidence>
<keyword evidence="2 7" id="KW-0349">Heme</keyword>
<dbReference type="GO" id="GO:0005506">
    <property type="term" value="F:iron ion binding"/>
    <property type="evidence" value="ECO:0007669"/>
    <property type="project" value="InterPro"/>
</dbReference>
<dbReference type="EMBL" id="FN824141">
    <property type="protein sequence ID" value="CBL94653.1"/>
    <property type="molecule type" value="Genomic_DNA"/>
</dbReference>
<evidence type="ECO:0000256" key="4">
    <source>
        <dbReference type="ARBA" id="ARBA00023002"/>
    </source>
</evidence>
<evidence type="ECO:0000256" key="3">
    <source>
        <dbReference type="ARBA" id="ARBA00022723"/>
    </source>
</evidence>
<reference evidence="8" key="1">
    <citation type="submission" date="2012-11" db="EMBL/GenBank/DDBJ databases">
        <title>Targeting non-heme alpha-ketoglutarate halogenase genes reveals unprecedented arrangement of the gene cluster of actinomycin G.</title>
        <authorList>
            <person name="Wang X."/>
            <person name="Annand K.J."/>
            <person name="Onega M."/>
            <person name="Rateb M.E."/>
            <person name="Jaspars M."/>
            <person name="Deng H."/>
        </authorList>
    </citation>
    <scope>NUCLEOTIDE SEQUENCE</scope>
    <source>
        <strain evidence="8">DSM 41873</strain>
    </source>
</reference>
<dbReference type="Gene3D" id="1.10.630.10">
    <property type="entry name" value="Cytochrome P450"/>
    <property type="match status" value="1"/>
</dbReference>
<evidence type="ECO:0000256" key="7">
    <source>
        <dbReference type="RuleBase" id="RU000461"/>
    </source>
</evidence>
<dbReference type="FunFam" id="1.10.630.10:FF:000018">
    <property type="entry name" value="Cytochrome P450 monooxygenase"/>
    <property type="match status" value="1"/>
</dbReference>
<dbReference type="InterPro" id="IPR002397">
    <property type="entry name" value="Cyt_P450_B"/>
</dbReference>
<accession>H8W3W0</accession>
<dbReference type="PRINTS" id="PR00385">
    <property type="entry name" value="P450"/>
</dbReference>
<keyword evidence="4 7" id="KW-0560">Oxidoreductase</keyword>
<dbReference type="CDD" id="cd11029">
    <property type="entry name" value="CYP107-like"/>
    <property type="match status" value="1"/>
</dbReference>
<dbReference type="InterPro" id="IPR001128">
    <property type="entry name" value="Cyt_P450"/>
</dbReference>